<organism evidence="1 2">
    <name type="scientific">Vibrio cholerae</name>
    <dbReference type="NCBI Taxonomy" id="666"/>
    <lineage>
        <taxon>Bacteria</taxon>
        <taxon>Pseudomonadati</taxon>
        <taxon>Pseudomonadota</taxon>
        <taxon>Gammaproteobacteria</taxon>
        <taxon>Vibrionales</taxon>
        <taxon>Vibrionaceae</taxon>
        <taxon>Vibrio</taxon>
    </lineage>
</organism>
<dbReference type="EMBL" id="CWQY01000022">
    <property type="protein sequence ID" value="CSD01334.1"/>
    <property type="molecule type" value="Genomic_DNA"/>
</dbReference>
<evidence type="ECO:0000313" key="2">
    <source>
        <dbReference type="Proteomes" id="UP000041770"/>
    </source>
</evidence>
<name>A0A655R9X2_VIBCL</name>
<dbReference type="Proteomes" id="UP000041770">
    <property type="component" value="Unassembled WGS sequence"/>
</dbReference>
<accession>A0A655R9X2</accession>
<proteinExistence type="predicted"/>
<dbReference type="AlphaFoldDB" id="A0A655R9X2"/>
<protein>
    <submittedName>
        <fullName evidence="1">Uncharacterized protein</fullName>
    </submittedName>
</protein>
<reference evidence="1 2" key="1">
    <citation type="submission" date="2015-07" db="EMBL/GenBank/DDBJ databases">
        <authorList>
            <consortium name="Pathogen Informatics"/>
        </authorList>
    </citation>
    <scope>NUCLEOTIDE SEQUENCE [LARGE SCALE GENOMIC DNA]</scope>
    <source>
        <strain evidence="1 2">A316</strain>
    </source>
</reference>
<gene>
    <name evidence="1" type="ORF">ERS013200_02890</name>
</gene>
<sequence length="68" mass="8054">MQALKRNTQIIRLNIIGLAFDLLAIQIEKPAEVFAPRIKIHVMPIQPCKGQLFNRRIHSLRHWKCRRI</sequence>
<evidence type="ECO:0000313" key="1">
    <source>
        <dbReference type="EMBL" id="CSD01334.1"/>
    </source>
</evidence>